<dbReference type="PANTHER" id="PTHR42847:SF4">
    <property type="entry name" value="ALKANESULFONATE MONOOXYGENASE-RELATED"/>
    <property type="match status" value="1"/>
</dbReference>
<keyword evidence="4" id="KW-0503">Monooxygenase</keyword>
<accession>A0ABU4HJE2</accession>
<evidence type="ECO:0000256" key="1">
    <source>
        <dbReference type="ARBA" id="ARBA00022630"/>
    </source>
</evidence>
<gene>
    <name evidence="6" type="ORF">R7226_03720</name>
</gene>
<feature type="domain" description="Luciferase-like" evidence="5">
    <location>
        <begin position="23"/>
        <end position="337"/>
    </location>
</feature>
<comment type="caution">
    <text evidence="6">The sequence shown here is derived from an EMBL/GenBank/DDBJ whole genome shotgun (WGS) entry which is preliminary data.</text>
</comment>
<organism evidence="6 7">
    <name type="scientific">Conexibacter stalactiti</name>
    <dbReference type="NCBI Taxonomy" id="1940611"/>
    <lineage>
        <taxon>Bacteria</taxon>
        <taxon>Bacillati</taxon>
        <taxon>Actinomycetota</taxon>
        <taxon>Thermoleophilia</taxon>
        <taxon>Solirubrobacterales</taxon>
        <taxon>Conexibacteraceae</taxon>
        <taxon>Conexibacter</taxon>
    </lineage>
</organism>
<sequence>MLWTLGGEYDGPHPWRRSGRWRPDHRRVRQVAEAVDTLPFSGALMAIGLPGTFDPWTMAASIAPVTERMRFLIAAYPGVMTPTQLALAALSLDHVSDGRLMINVVGSNPVTMAAHGLHLEKDQRYRMLSDYWNAFRTLYAGQQPPASELFPIERPETFLSLEPRQTPHPPLWGAAGSPEGLQAVVPLVDTYLAAVGTPTELAQRTALAAEIARQLGRPVPSFGVSIGVLVRETEDEAWAEAERKLAHVSIDEIKASKGWQAALAADPATADARERRCIEAIEDGRMLAARDLEFYPNMWNGPIDRAGIDLRRLLAAPNSMLIGDPRQVAERMREIQTIAGIDRFIIWAPPFHEEAYRVADLLLPQLDLDARLAPAAAPLGAVA</sequence>
<evidence type="ECO:0000313" key="7">
    <source>
        <dbReference type="Proteomes" id="UP001284601"/>
    </source>
</evidence>
<dbReference type="RefSeq" id="WP_318595692.1">
    <property type="nucleotide sequence ID" value="NZ_JAWSTH010000005.1"/>
</dbReference>
<reference evidence="6 7" key="2">
    <citation type="submission" date="2023-10" db="EMBL/GenBank/DDBJ databases">
        <authorList>
            <person name="Han X.F."/>
        </authorList>
    </citation>
    <scope>NUCLEOTIDE SEQUENCE [LARGE SCALE GENOMIC DNA]</scope>
    <source>
        <strain evidence="6 7">KCTC 39840</strain>
    </source>
</reference>
<dbReference type="InterPro" id="IPR050172">
    <property type="entry name" value="SsuD_RutA_monooxygenase"/>
</dbReference>
<dbReference type="SUPFAM" id="SSF51679">
    <property type="entry name" value="Bacterial luciferase-like"/>
    <property type="match status" value="1"/>
</dbReference>
<dbReference type="PANTHER" id="PTHR42847">
    <property type="entry name" value="ALKANESULFONATE MONOOXYGENASE"/>
    <property type="match status" value="1"/>
</dbReference>
<reference evidence="7" key="1">
    <citation type="submission" date="2023-07" db="EMBL/GenBank/DDBJ databases">
        <title>Conexibacter stalactiti sp. nov., isolated from stalactites in a lava cave and emended description of the genus Conexibacter.</title>
        <authorList>
            <person name="Lee S.D."/>
        </authorList>
    </citation>
    <scope>NUCLEOTIDE SEQUENCE [LARGE SCALE GENOMIC DNA]</scope>
    <source>
        <strain evidence="7">KCTC 39840</strain>
    </source>
</reference>
<protein>
    <submittedName>
        <fullName evidence="6">LLM class flavin-dependent oxidoreductase</fullName>
    </submittedName>
</protein>
<dbReference type="Gene3D" id="3.20.20.30">
    <property type="entry name" value="Luciferase-like domain"/>
    <property type="match status" value="1"/>
</dbReference>
<evidence type="ECO:0000256" key="4">
    <source>
        <dbReference type="ARBA" id="ARBA00023033"/>
    </source>
</evidence>
<dbReference type="Pfam" id="PF00296">
    <property type="entry name" value="Bac_luciferase"/>
    <property type="match status" value="1"/>
</dbReference>
<evidence type="ECO:0000256" key="2">
    <source>
        <dbReference type="ARBA" id="ARBA00022643"/>
    </source>
</evidence>
<keyword evidence="7" id="KW-1185">Reference proteome</keyword>
<dbReference type="Proteomes" id="UP001284601">
    <property type="component" value="Unassembled WGS sequence"/>
</dbReference>
<evidence type="ECO:0000256" key="3">
    <source>
        <dbReference type="ARBA" id="ARBA00023002"/>
    </source>
</evidence>
<dbReference type="InterPro" id="IPR036661">
    <property type="entry name" value="Luciferase-like_sf"/>
</dbReference>
<keyword evidence="2" id="KW-0288">FMN</keyword>
<dbReference type="InterPro" id="IPR011251">
    <property type="entry name" value="Luciferase-like_dom"/>
</dbReference>
<name>A0ABU4HJE2_9ACTN</name>
<evidence type="ECO:0000313" key="6">
    <source>
        <dbReference type="EMBL" id="MDW5593431.1"/>
    </source>
</evidence>
<keyword evidence="3" id="KW-0560">Oxidoreductase</keyword>
<keyword evidence="1" id="KW-0285">Flavoprotein</keyword>
<evidence type="ECO:0000259" key="5">
    <source>
        <dbReference type="Pfam" id="PF00296"/>
    </source>
</evidence>
<dbReference type="EMBL" id="JAWSTH010000005">
    <property type="protein sequence ID" value="MDW5593431.1"/>
    <property type="molecule type" value="Genomic_DNA"/>
</dbReference>
<proteinExistence type="predicted"/>